<evidence type="ECO:0000259" key="10">
    <source>
        <dbReference type="PROSITE" id="PS50011"/>
    </source>
</evidence>
<evidence type="ECO:0000256" key="6">
    <source>
        <dbReference type="ARBA" id="ARBA00022840"/>
    </source>
</evidence>
<evidence type="ECO:0000256" key="9">
    <source>
        <dbReference type="SAM" id="MobiDB-lite"/>
    </source>
</evidence>
<dbReference type="PROSITE" id="PS00107">
    <property type="entry name" value="PROTEIN_KINASE_ATP"/>
    <property type="match status" value="1"/>
</dbReference>
<dbReference type="SUPFAM" id="SSF56112">
    <property type="entry name" value="Protein kinase-like (PK-like)"/>
    <property type="match status" value="1"/>
</dbReference>
<protein>
    <recommendedName>
        <fullName evidence="14">Protein kinase domain-containing protein</fullName>
    </recommendedName>
</protein>
<dbReference type="OMA" id="CLFQNIN"/>
<organism evidence="12 13">
    <name type="scientific">Paramecium tetraurelia</name>
    <dbReference type="NCBI Taxonomy" id="5888"/>
    <lineage>
        <taxon>Eukaryota</taxon>
        <taxon>Sar</taxon>
        <taxon>Alveolata</taxon>
        <taxon>Ciliophora</taxon>
        <taxon>Intramacronucleata</taxon>
        <taxon>Oligohymenophorea</taxon>
        <taxon>Peniculida</taxon>
        <taxon>Parameciidae</taxon>
        <taxon>Paramecium</taxon>
    </lineage>
</organism>
<evidence type="ECO:0000313" key="13">
    <source>
        <dbReference type="Proteomes" id="UP000000600"/>
    </source>
</evidence>
<dbReference type="Proteomes" id="UP000000600">
    <property type="component" value="Unassembled WGS sequence"/>
</dbReference>
<dbReference type="GO" id="GO:0004674">
    <property type="term" value="F:protein serine/threonine kinase activity"/>
    <property type="evidence" value="ECO:0000318"/>
    <property type="project" value="GO_Central"/>
</dbReference>
<accession>A0DIF4</accession>
<keyword evidence="4 7" id="KW-0547">Nucleotide-binding</keyword>
<reference evidence="12 13" key="1">
    <citation type="journal article" date="2006" name="Nature">
        <title>Global trends of whole-genome duplications revealed by the ciliate Paramecium tetraurelia.</title>
        <authorList>
            <consortium name="Genoscope"/>
            <person name="Aury J.-M."/>
            <person name="Jaillon O."/>
            <person name="Duret L."/>
            <person name="Noel B."/>
            <person name="Jubin C."/>
            <person name="Porcel B.M."/>
            <person name="Segurens B."/>
            <person name="Daubin V."/>
            <person name="Anthouard V."/>
            <person name="Aiach N."/>
            <person name="Arnaiz O."/>
            <person name="Billaut A."/>
            <person name="Beisson J."/>
            <person name="Blanc I."/>
            <person name="Bouhouche K."/>
            <person name="Camara F."/>
            <person name="Duharcourt S."/>
            <person name="Guigo R."/>
            <person name="Gogendeau D."/>
            <person name="Katinka M."/>
            <person name="Keller A.-M."/>
            <person name="Kissmehl R."/>
            <person name="Klotz C."/>
            <person name="Koll F."/>
            <person name="Le Moue A."/>
            <person name="Lepere C."/>
            <person name="Malinsky S."/>
            <person name="Nowacki M."/>
            <person name="Nowak J.K."/>
            <person name="Plattner H."/>
            <person name="Poulain J."/>
            <person name="Ruiz F."/>
            <person name="Serrano V."/>
            <person name="Zagulski M."/>
            <person name="Dessen P."/>
            <person name="Betermier M."/>
            <person name="Weissenbach J."/>
            <person name="Scarpelli C."/>
            <person name="Schachter V."/>
            <person name="Sperling L."/>
            <person name="Meyer E."/>
            <person name="Cohen J."/>
            <person name="Wincker P."/>
        </authorList>
    </citation>
    <scope>NUCLEOTIDE SEQUENCE [LARGE SCALE GENOMIC DNA]</scope>
    <source>
        <strain evidence="12 13">Stock d4-2</strain>
    </source>
</reference>
<comment type="similarity">
    <text evidence="8">Belongs to the protein kinase superfamily.</text>
</comment>
<feature type="binding site" evidence="7">
    <location>
        <position position="146"/>
    </location>
    <ligand>
        <name>ATP</name>
        <dbReference type="ChEBI" id="CHEBI:30616"/>
    </ligand>
</feature>
<dbReference type="KEGG" id="ptm:GSPATT00017193001"/>
<dbReference type="InterPro" id="IPR000719">
    <property type="entry name" value="Prot_kinase_dom"/>
</dbReference>
<gene>
    <name evidence="12" type="ORF">GSPATT00017193001</name>
</gene>
<dbReference type="GO" id="GO:0035556">
    <property type="term" value="P:intracellular signal transduction"/>
    <property type="evidence" value="ECO:0000318"/>
    <property type="project" value="GO_Central"/>
</dbReference>
<keyword evidence="5" id="KW-0418">Kinase</keyword>
<dbReference type="PROSITE" id="PS00108">
    <property type="entry name" value="PROTEIN_KINASE_ST"/>
    <property type="match status" value="1"/>
</dbReference>
<dbReference type="PANTHER" id="PTHR24351">
    <property type="entry name" value="RIBOSOMAL PROTEIN S6 KINASE"/>
    <property type="match status" value="1"/>
</dbReference>
<evidence type="ECO:0000256" key="1">
    <source>
        <dbReference type="ARBA" id="ARBA00022527"/>
    </source>
</evidence>
<dbReference type="GeneID" id="5036003"/>
<evidence type="ECO:0000256" key="2">
    <source>
        <dbReference type="ARBA" id="ARBA00022553"/>
    </source>
</evidence>
<keyword evidence="6 7" id="KW-0067">ATP-binding</keyword>
<dbReference type="InterPro" id="IPR000961">
    <property type="entry name" value="AGC-kinase_C"/>
</dbReference>
<keyword evidence="13" id="KW-1185">Reference proteome</keyword>
<dbReference type="Gene3D" id="1.10.510.10">
    <property type="entry name" value="Transferase(Phosphotransferase) domain 1"/>
    <property type="match status" value="1"/>
</dbReference>
<sequence length="451" mass="52796">MRSNGLSTINKQIALKYEISKIDTLQYIISAVYQLKLICLRHPMTETKLKIALRRYSSPYKHSQNDISFNCLFQNINVLNRRRVSDINNKTSQKNSFNTRQSSKDTSMEVDNPLNKHHFLLQCIIGVGGFGKVWKVSYKQQVFAMKEISKALVLLKQSVQSIMSELQFLTELRHNFLINAFSAFQDNNNLYLVLDYLGGGDLRFHLGKLRKFTEEQTKFFAACIIVGLEYLHENNIIHRDIKPENLILDSQGYVRITDLGVAIKKTGQNFETSGTPGYMAPEVIFRQDHGAAVDFFALGVICYEFMTGRRPYYGNRREIREQILAKQVQIQTSTEGWSNESIDFINLLLQRKPQNRLINPRQHKWFKNFPFELLLQKKLKAPFIPKTADNFDQSQIYYEDEENNQIIRLHQHLIRENQHLFQGYSYQENQSQFRIKSKKSSVNNTKIFQFY</sequence>
<dbReference type="eggNOG" id="KOG0616">
    <property type="taxonomic scope" value="Eukaryota"/>
</dbReference>
<keyword evidence="1 8" id="KW-0723">Serine/threonine-protein kinase</keyword>
<dbReference type="OrthoDB" id="4062651at2759"/>
<evidence type="ECO:0000256" key="7">
    <source>
        <dbReference type="PROSITE-ProRule" id="PRU10141"/>
    </source>
</evidence>
<feature type="region of interest" description="Disordered" evidence="9">
    <location>
        <begin position="89"/>
        <end position="109"/>
    </location>
</feature>
<dbReference type="PROSITE" id="PS50011">
    <property type="entry name" value="PROTEIN_KINASE_DOM"/>
    <property type="match status" value="1"/>
</dbReference>
<dbReference type="STRING" id="5888.A0DIF4"/>
<proteinExistence type="inferred from homology"/>
<evidence type="ECO:0000256" key="3">
    <source>
        <dbReference type="ARBA" id="ARBA00022679"/>
    </source>
</evidence>
<feature type="domain" description="AGC-kinase C-terminal" evidence="11">
    <location>
        <begin position="367"/>
        <end position="436"/>
    </location>
</feature>
<dbReference type="InParanoid" id="A0DIF4"/>
<dbReference type="EMBL" id="CT868441">
    <property type="protein sequence ID" value="CAK82821.1"/>
    <property type="molecule type" value="Genomic_DNA"/>
</dbReference>
<keyword evidence="2" id="KW-0597">Phosphoprotein</keyword>
<feature type="compositionally biased region" description="Polar residues" evidence="9">
    <location>
        <begin position="89"/>
        <end position="101"/>
    </location>
</feature>
<dbReference type="PROSITE" id="PS51285">
    <property type="entry name" value="AGC_KINASE_CTER"/>
    <property type="match status" value="1"/>
</dbReference>
<evidence type="ECO:0000256" key="5">
    <source>
        <dbReference type="ARBA" id="ARBA00022777"/>
    </source>
</evidence>
<dbReference type="Pfam" id="PF00069">
    <property type="entry name" value="Pkinase"/>
    <property type="match status" value="1"/>
</dbReference>
<evidence type="ECO:0008006" key="14">
    <source>
        <dbReference type="Google" id="ProtNLM"/>
    </source>
</evidence>
<dbReference type="SMART" id="SM00220">
    <property type="entry name" value="S_TKc"/>
    <property type="match status" value="1"/>
</dbReference>
<dbReference type="InterPro" id="IPR017441">
    <property type="entry name" value="Protein_kinase_ATP_BS"/>
</dbReference>
<dbReference type="FunFam" id="3.30.200.20:FF:000819">
    <property type="entry name" value="Uncharacterized protein"/>
    <property type="match status" value="1"/>
</dbReference>
<dbReference type="CDD" id="cd05578">
    <property type="entry name" value="STKc_Yank1"/>
    <property type="match status" value="1"/>
</dbReference>
<dbReference type="RefSeq" id="XP_001450218.1">
    <property type="nucleotide sequence ID" value="XM_001450181.1"/>
</dbReference>
<keyword evidence="3" id="KW-0808">Transferase</keyword>
<dbReference type="InterPro" id="IPR008271">
    <property type="entry name" value="Ser/Thr_kinase_AS"/>
</dbReference>
<evidence type="ECO:0000259" key="11">
    <source>
        <dbReference type="PROSITE" id="PS51285"/>
    </source>
</evidence>
<dbReference type="GO" id="GO:0005524">
    <property type="term" value="F:ATP binding"/>
    <property type="evidence" value="ECO:0007669"/>
    <property type="project" value="UniProtKB-UniRule"/>
</dbReference>
<dbReference type="InterPro" id="IPR011009">
    <property type="entry name" value="Kinase-like_dom_sf"/>
</dbReference>
<evidence type="ECO:0000313" key="12">
    <source>
        <dbReference type="EMBL" id="CAK82821.1"/>
    </source>
</evidence>
<dbReference type="HOGENOM" id="CLU_000288_63_5_1"/>
<dbReference type="FunFam" id="1.10.510.10:FF:000454">
    <property type="entry name" value="Uncharacterized protein"/>
    <property type="match status" value="1"/>
</dbReference>
<evidence type="ECO:0000256" key="8">
    <source>
        <dbReference type="RuleBase" id="RU000304"/>
    </source>
</evidence>
<name>A0DIF4_PARTE</name>
<dbReference type="AlphaFoldDB" id="A0DIF4"/>
<evidence type="ECO:0000256" key="4">
    <source>
        <dbReference type="ARBA" id="ARBA00022741"/>
    </source>
</evidence>
<feature type="domain" description="Protein kinase" evidence="10">
    <location>
        <begin position="119"/>
        <end position="366"/>
    </location>
</feature>
<dbReference type="Gene3D" id="3.30.200.20">
    <property type="entry name" value="Phosphorylase Kinase, domain 1"/>
    <property type="match status" value="1"/>
</dbReference>